<name>A0A8H6HVS9_9AGAR</name>
<proteinExistence type="predicted"/>
<dbReference type="EMBL" id="JACGCI010000038">
    <property type="protein sequence ID" value="KAF6753761.1"/>
    <property type="molecule type" value="Genomic_DNA"/>
</dbReference>
<feature type="region of interest" description="Disordered" evidence="5">
    <location>
        <begin position="213"/>
        <end position="285"/>
    </location>
</feature>
<protein>
    <recommendedName>
        <fullName evidence="6">RING-type domain-containing protein</fullName>
    </recommendedName>
</protein>
<dbReference type="InterPro" id="IPR017907">
    <property type="entry name" value="Znf_RING_CS"/>
</dbReference>
<feature type="compositionally biased region" description="Basic and acidic residues" evidence="5">
    <location>
        <begin position="226"/>
        <end position="247"/>
    </location>
</feature>
<evidence type="ECO:0000256" key="2">
    <source>
        <dbReference type="ARBA" id="ARBA00022771"/>
    </source>
</evidence>
<gene>
    <name evidence="7" type="ORF">DFP72DRAFT_990670</name>
</gene>
<keyword evidence="1" id="KW-0479">Metal-binding</keyword>
<dbReference type="InterPro" id="IPR001841">
    <property type="entry name" value="Znf_RING"/>
</dbReference>
<dbReference type="SUPFAM" id="SSF57850">
    <property type="entry name" value="RING/U-box"/>
    <property type="match status" value="1"/>
</dbReference>
<keyword evidence="2 4" id="KW-0863">Zinc-finger</keyword>
<keyword evidence="3" id="KW-0862">Zinc</keyword>
<feature type="region of interest" description="Disordered" evidence="5">
    <location>
        <begin position="298"/>
        <end position="317"/>
    </location>
</feature>
<dbReference type="SMART" id="SM00184">
    <property type="entry name" value="RING"/>
    <property type="match status" value="1"/>
</dbReference>
<dbReference type="PROSITE" id="PS50089">
    <property type="entry name" value="ZF_RING_2"/>
    <property type="match status" value="1"/>
</dbReference>
<dbReference type="OrthoDB" id="336240at2759"/>
<reference evidence="7 8" key="1">
    <citation type="submission" date="2020-07" db="EMBL/GenBank/DDBJ databases">
        <title>Comparative genomics of pyrophilous fungi reveals a link between fire events and developmental genes.</title>
        <authorList>
            <consortium name="DOE Joint Genome Institute"/>
            <person name="Steindorff A.S."/>
            <person name="Carver A."/>
            <person name="Calhoun S."/>
            <person name="Stillman K."/>
            <person name="Liu H."/>
            <person name="Lipzen A."/>
            <person name="Pangilinan J."/>
            <person name="Labutti K."/>
            <person name="Bruns T.D."/>
            <person name="Grigoriev I.V."/>
        </authorList>
    </citation>
    <scope>NUCLEOTIDE SEQUENCE [LARGE SCALE GENOMIC DNA]</scope>
    <source>
        <strain evidence="7 8">CBS 144469</strain>
    </source>
</reference>
<evidence type="ECO:0000256" key="3">
    <source>
        <dbReference type="ARBA" id="ARBA00022833"/>
    </source>
</evidence>
<feature type="region of interest" description="Disordered" evidence="5">
    <location>
        <begin position="138"/>
        <end position="170"/>
    </location>
</feature>
<feature type="region of interest" description="Disordered" evidence="5">
    <location>
        <begin position="1"/>
        <end position="117"/>
    </location>
</feature>
<feature type="compositionally biased region" description="Low complexity" evidence="5">
    <location>
        <begin position="89"/>
        <end position="99"/>
    </location>
</feature>
<accession>A0A8H6HVS9</accession>
<evidence type="ECO:0000256" key="4">
    <source>
        <dbReference type="PROSITE-ProRule" id="PRU00175"/>
    </source>
</evidence>
<feature type="domain" description="RING-type" evidence="6">
    <location>
        <begin position="394"/>
        <end position="437"/>
    </location>
</feature>
<dbReference type="PROSITE" id="PS00518">
    <property type="entry name" value="ZF_RING_1"/>
    <property type="match status" value="1"/>
</dbReference>
<comment type="caution">
    <text evidence="7">The sequence shown here is derived from an EMBL/GenBank/DDBJ whole genome shotgun (WGS) entry which is preliminary data.</text>
</comment>
<sequence>MSKGHPVTPQRLPRLQQPRTASATSSLSMSSSSSSSRHHRSPGSPYTPLSLRSSSDSSTLTTPDSSNANNSLNNANAQSDKAGGRNGDNANNVSVNNVSFLARKRPGRQRSADSLGDKDAASLADLAQNWRARASQHGIKVSVSSKENGGHDGSLFGDDEASDKTSSDIGNDSSFFSATDESLLPPPFMSYHRRAQSQSTSTPAPARALGAVSSNIMSTPPPNRALESELKMKGSRTEPAQPRRREPFGASHTANIFGYSSSGRDANSNNNSNSNSRSPFSSYNSGSGFSDPFFDAPSGIWRRARPPPMQHQHQQHVLPPPARAYRHVPPGLNPFAPAMPIAMPTPALAMPVPAIAMPVPAMPTPSTAAASSAASAMSAGAPSPSAPADSPTDCSVCLASHPASLAVLQPCGHPLCSGCLTSALNIVGEKDMQCAVCARKVADFRLVSVARKVGGVEGKGREGMLEGAFEFDFEEVRASTPRLEVQRPVQNAVLRIDNVPWDITPRQIAVWLQQPVERVHVLLDGKGKTMSHAYVEVGDVGGETGAAVGGGGRRERGSVLGRGKRARGVTVTRSCQEELMANLFPHWRGRFEGSRPVVAGDGRGFEGGLLSEGEVNSLRHLIQSPDSHFLKVPVLPFHSLVSLLSKFPGDNESRAFWTGGVRDKLFDLACVGIRELVVRVERARKGGRFEDEHRGELVCELAEAALGCRVFTAEQVRRFREVLEEVGVDVPEVEREAEAEGGEGMFGYEGGSDGGVSEGEVRTPVDFGRGECVGVGVRGEVVGGATPSFVDLAREFGVEADLVKALAQRLAGL</sequence>
<evidence type="ECO:0000313" key="7">
    <source>
        <dbReference type="EMBL" id="KAF6753761.1"/>
    </source>
</evidence>
<feature type="compositionally biased region" description="Low complexity" evidence="5">
    <location>
        <begin position="260"/>
        <end position="285"/>
    </location>
</feature>
<feature type="compositionally biased region" description="Low complexity" evidence="5">
    <location>
        <begin position="42"/>
        <end position="77"/>
    </location>
</feature>
<evidence type="ECO:0000256" key="1">
    <source>
        <dbReference type="ARBA" id="ARBA00022723"/>
    </source>
</evidence>
<keyword evidence="8" id="KW-1185">Reference proteome</keyword>
<organism evidence="7 8">
    <name type="scientific">Ephemerocybe angulata</name>
    <dbReference type="NCBI Taxonomy" id="980116"/>
    <lineage>
        <taxon>Eukaryota</taxon>
        <taxon>Fungi</taxon>
        <taxon>Dikarya</taxon>
        <taxon>Basidiomycota</taxon>
        <taxon>Agaricomycotina</taxon>
        <taxon>Agaricomycetes</taxon>
        <taxon>Agaricomycetidae</taxon>
        <taxon>Agaricales</taxon>
        <taxon>Agaricineae</taxon>
        <taxon>Psathyrellaceae</taxon>
        <taxon>Ephemerocybe</taxon>
    </lineage>
</organism>
<dbReference type="GO" id="GO:0008270">
    <property type="term" value="F:zinc ion binding"/>
    <property type="evidence" value="ECO:0007669"/>
    <property type="project" value="UniProtKB-KW"/>
</dbReference>
<evidence type="ECO:0000256" key="5">
    <source>
        <dbReference type="SAM" id="MobiDB-lite"/>
    </source>
</evidence>
<dbReference type="InterPro" id="IPR013083">
    <property type="entry name" value="Znf_RING/FYVE/PHD"/>
</dbReference>
<evidence type="ECO:0000259" key="6">
    <source>
        <dbReference type="PROSITE" id="PS50089"/>
    </source>
</evidence>
<dbReference type="Proteomes" id="UP000521943">
    <property type="component" value="Unassembled WGS sequence"/>
</dbReference>
<evidence type="ECO:0000313" key="8">
    <source>
        <dbReference type="Proteomes" id="UP000521943"/>
    </source>
</evidence>
<feature type="compositionally biased region" description="Low complexity" evidence="5">
    <location>
        <begin position="20"/>
        <end position="35"/>
    </location>
</feature>
<dbReference type="AlphaFoldDB" id="A0A8H6HVS9"/>
<dbReference type="CDD" id="cd16449">
    <property type="entry name" value="RING-HC"/>
    <property type="match status" value="1"/>
</dbReference>
<dbReference type="Gene3D" id="3.30.40.10">
    <property type="entry name" value="Zinc/RING finger domain, C3HC4 (zinc finger)"/>
    <property type="match status" value="1"/>
</dbReference>